<evidence type="ECO:0000256" key="2">
    <source>
        <dbReference type="SAM" id="Coils"/>
    </source>
</evidence>
<dbReference type="Pfam" id="PF03767">
    <property type="entry name" value="Acid_phosphat_B"/>
    <property type="match status" value="2"/>
</dbReference>
<comment type="caution">
    <text evidence="4">The sequence shown here is derived from an EMBL/GenBank/DDBJ whole genome shotgun (WGS) entry which is preliminary data.</text>
</comment>
<evidence type="ECO:0000313" key="4">
    <source>
        <dbReference type="EMBL" id="MFC6045985.1"/>
    </source>
</evidence>
<feature type="coiled-coil region" evidence="2">
    <location>
        <begin position="386"/>
        <end position="420"/>
    </location>
</feature>
<organism evidence="4 5">
    <name type="scientific">Nocardioides hankookensis</name>
    <dbReference type="NCBI Taxonomy" id="443157"/>
    <lineage>
        <taxon>Bacteria</taxon>
        <taxon>Bacillati</taxon>
        <taxon>Actinomycetota</taxon>
        <taxon>Actinomycetes</taxon>
        <taxon>Propionibacteriales</taxon>
        <taxon>Nocardioidaceae</taxon>
        <taxon>Nocardioides</taxon>
    </lineage>
</organism>
<dbReference type="PANTHER" id="PTHR31284:SF10">
    <property type="entry name" value="ACID PHOSPHATASE-LIKE PROTEIN"/>
    <property type="match status" value="1"/>
</dbReference>
<dbReference type="Proteomes" id="UP001596135">
    <property type="component" value="Unassembled WGS sequence"/>
</dbReference>
<dbReference type="SUPFAM" id="SSF56784">
    <property type="entry name" value="HAD-like"/>
    <property type="match status" value="2"/>
</dbReference>
<dbReference type="Gene3D" id="3.40.50.1000">
    <property type="entry name" value="HAD superfamily/HAD-like"/>
    <property type="match status" value="2"/>
</dbReference>
<dbReference type="PANTHER" id="PTHR31284">
    <property type="entry name" value="ACID PHOSPHATASE-LIKE PROTEIN"/>
    <property type="match status" value="1"/>
</dbReference>
<dbReference type="InterPro" id="IPR036412">
    <property type="entry name" value="HAD-like_sf"/>
</dbReference>
<accession>A0ABW1LQ28</accession>
<dbReference type="RefSeq" id="WP_379160174.1">
    <property type="nucleotide sequence ID" value="NZ_JBHSRJ010000009.1"/>
</dbReference>
<name>A0ABW1LQ28_9ACTN</name>
<feature type="signal peptide" evidence="3">
    <location>
        <begin position="1"/>
        <end position="20"/>
    </location>
</feature>
<protein>
    <submittedName>
        <fullName evidence="4">HAD family acid phosphatase</fullName>
    </submittedName>
</protein>
<evidence type="ECO:0000256" key="1">
    <source>
        <dbReference type="ARBA" id="ARBA00022729"/>
    </source>
</evidence>
<keyword evidence="5" id="KW-1185">Reference proteome</keyword>
<gene>
    <name evidence="4" type="ORF">ACFPYL_23075</name>
</gene>
<feature type="chain" id="PRO_5046046439" evidence="3">
    <location>
        <begin position="21"/>
        <end position="601"/>
    </location>
</feature>
<reference evidence="5" key="1">
    <citation type="journal article" date="2019" name="Int. J. Syst. Evol. Microbiol.">
        <title>The Global Catalogue of Microorganisms (GCM) 10K type strain sequencing project: providing services to taxonomists for standard genome sequencing and annotation.</title>
        <authorList>
            <consortium name="The Broad Institute Genomics Platform"/>
            <consortium name="The Broad Institute Genome Sequencing Center for Infectious Disease"/>
            <person name="Wu L."/>
            <person name="Ma J."/>
        </authorList>
    </citation>
    <scope>NUCLEOTIDE SEQUENCE [LARGE SCALE GENOMIC DNA]</scope>
    <source>
        <strain evidence="5">CCUG 54522</strain>
    </source>
</reference>
<proteinExistence type="predicted"/>
<dbReference type="InterPro" id="IPR005519">
    <property type="entry name" value="Acid_phosphat_B-like"/>
</dbReference>
<evidence type="ECO:0000256" key="3">
    <source>
        <dbReference type="SAM" id="SignalP"/>
    </source>
</evidence>
<evidence type="ECO:0000313" key="5">
    <source>
        <dbReference type="Proteomes" id="UP001596135"/>
    </source>
</evidence>
<keyword evidence="1 3" id="KW-0732">Signal</keyword>
<dbReference type="InterPro" id="IPR023214">
    <property type="entry name" value="HAD_sf"/>
</dbReference>
<dbReference type="EMBL" id="JBHSRJ010000009">
    <property type="protein sequence ID" value="MFC6045985.1"/>
    <property type="molecule type" value="Genomic_DNA"/>
</dbReference>
<sequence>MRFSGRLGTPALVATTVALAFVVGGAAPSQARTVDDSKLTPHTEFTMSVNPYDGTVAATPDSGADIPNIDSVKSTFRTYYNATRATPSSPWVSNKTTSPYITDVNGIEQDILAGLPATAPANSAVVFDIDSTLLSDFDFEEVTHYNYDGAVAGQWVTDHLYTAVNGMPALVRTLTDRGYDVYGVTGRPSTQKSDTIANLTEQGFTATGGAPIFDASNLYTTGDALVDQPGYVNCAADGTAGSCSTVEKKAFTRQHIEDADAVNIVLNVGDQWSDLMGGVADDTVKLPNPTYFLASLDIAGAPASDADMKPPTTYTMKADGSSGATVASGDDIPNIDPLRKEIRAYYNAPAGLANRSSSNYVTEMAALEKTWGATIQQSCEHGNDVIANVRAAIARTKADLAKAKRQLAHAKSKRAKAKARNAVKHYAKKLRSLKVPGKPAVVFDADDTTLMTYDMEDAGMKFNFDPALQDTYVQDQRFPAVPGMPELVADVADAGCTVFGLTGRSDSQKYATLGNLAKVGYSDFRANRYFTKWNTGTQPPAYINCGTDNTCSTIEYKSQTRKHIESLGFDIVGNLGDQFSDLVGGSANRVYKLPNPTYYLP</sequence>
<keyword evidence="2" id="KW-0175">Coiled coil</keyword>